<evidence type="ECO:0000313" key="3">
    <source>
        <dbReference type="EMBL" id="SNV21167.1"/>
    </source>
</evidence>
<keyword evidence="2" id="KW-0472">Membrane</keyword>
<dbReference type="AlphaFoldDB" id="A0A239VG61"/>
<dbReference type="KEGG" id="dco:SAMEA4475696_1154"/>
<keyword evidence="2" id="KW-1133">Transmembrane helix</keyword>
<accession>A0A239VG61</accession>
<feature type="transmembrane region" description="Helical" evidence="2">
    <location>
        <begin position="42"/>
        <end position="63"/>
    </location>
</feature>
<reference evidence="3 4" key="1">
    <citation type="submission" date="2017-06" db="EMBL/GenBank/DDBJ databases">
        <authorList>
            <consortium name="Pathogen Informatics"/>
        </authorList>
    </citation>
    <scope>NUCLEOTIDE SEQUENCE [LARGE SCALE GENOMIC DNA]</scope>
    <source>
        <strain evidence="3 4">NCTC13039</strain>
    </source>
</reference>
<dbReference type="STRING" id="1121387.GCA_000429885_00935"/>
<evidence type="ECO:0000313" key="4">
    <source>
        <dbReference type="Proteomes" id="UP000242637"/>
    </source>
</evidence>
<dbReference type="Proteomes" id="UP000242637">
    <property type="component" value="Chromosome 1"/>
</dbReference>
<evidence type="ECO:0000256" key="1">
    <source>
        <dbReference type="SAM" id="MobiDB-lite"/>
    </source>
</evidence>
<gene>
    <name evidence="3" type="ORF">SAMEA4475696_01154</name>
</gene>
<evidence type="ECO:0000256" key="2">
    <source>
        <dbReference type="SAM" id="Phobius"/>
    </source>
</evidence>
<keyword evidence="4" id="KW-1185">Reference proteome</keyword>
<sequence>MLCLARGAVRAVSTGTLDHMSTHVFSLAAHTPHVVNHLPMPAWVFGAIALAVGILLLVFTWMFRHSAQAMIEGRDIHGSASRGHVSQEHGSAETGGSH</sequence>
<protein>
    <submittedName>
        <fullName evidence="3">Uncharacterized protein</fullName>
    </submittedName>
</protein>
<organism evidence="3 4">
    <name type="scientific">Dermatophilus congolensis</name>
    <dbReference type="NCBI Taxonomy" id="1863"/>
    <lineage>
        <taxon>Bacteria</taxon>
        <taxon>Bacillati</taxon>
        <taxon>Actinomycetota</taxon>
        <taxon>Actinomycetes</taxon>
        <taxon>Micrococcales</taxon>
        <taxon>Dermatophilaceae</taxon>
        <taxon>Dermatophilus</taxon>
    </lineage>
</organism>
<name>A0A239VG61_9MICO</name>
<proteinExistence type="predicted"/>
<keyword evidence="2" id="KW-0812">Transmembrane</keyword>
<dbReference type="EMBL" id="LT906453">
    <property type="protein sequence ID" value="SNV21167.1"/>
    <property type="molecule type" value="Genomic_DNA"/>
</dbReference>
<feature type="region of interest" description="Disordered" evidence="1">
    <location>
        <begin position="78"/>
        <end position="98"/>
    </location>
</feature>